<dbReference type="PANTHER" id="PTHR33085:SF42">
    <property type="entry name" value="DUF1618 DOMAIN-CONTAINING PROTEIN"/>
    <property type="match status" value="1"/>
</dbReference>
<dbReference type="ExpressionAtlas" id="M8CJJ1">
    <property type="expression patterns" value="baseline"/>
</dbReference>
<dbReference type="PANTHER" id="PTHR33085">
    <property type="entry name" value="OS12G0113100 PROTEIN-RELATED"/>
    <property type="match status" value="1"/>
</dbReference>
<dbReference type="AlphaFoldDB" id="M8CJJ1"/>
<dbReference type="Pfam" id="PF07893">
    <property type="entry name" value="DUF1668"/>
    <property type="match status" value="1"/>
</dbReference>
<accession>M8CJJ1</accession>
<organism evidence="1">
    <name type="scientific">Aegilops tauschii</name>
    <name type="common">Tausch's goatgrass</name>
    <name type="synonym">Aegilops squarrosa</name>
    <dbReference type="NCBI Taxonomy" id="37682"/>
    <lineage>
        <taxon>Eukaryota</taxon>
        <taxon>Viridiplantae</taxon>
        <taxon>Streptophyta</taxon>
        <taxon>Embryophyta</taxon>
        <taxon>Tracheophyta</taxon>
        <taxon>Spermatophyta</taxon>
        <taxon>Magnoliopsida</taxon>
        <taxon>Liliopsida</taxon>
        <taxon>Poales</taxon>
        <taxon>Poaceae</taxon>
        <taxon>BOP clade</taxon>
        <taxon>Pooideae</taxon>
        <taxon>Triticodae</taxon>
        <taxon>Triticeae</taxon>
        <taxon>Triticinae</taxon>
        <taxon>Aegilops</taxon>
    </lineage>
</organism>
<evidence type="ECO:0000313" key="1">
    <source>
        <dbReference type="EnsemblPlants" id="EMT27492"/>
    </source>
</evidence>
<sequence length="313" mass="35096">MAAYPSTSAFGTRILAMDTGGPEDLDVNYFLILDNVRARGVTIGPRQDFLVAESVYYLPVGNNKLFILSREVFVVLCLEERCPPAPVGSSSMEWSRQDIPEPPFNARDVASYAMHPDGRTFLFSTKKKDASEATFAFDTEELLWKRLGNWALPLAGRGYFDPHLDAFVGLSDDPDTLGQLYCCYAVPRSDNGDRAPEWKLCKEKLFSDDDPAKRHVNATLVHMGCHGKFCLVLCVYVKDDEDDPADHQPLIDERGVLRLPPGCRRLYRLTTFSLSHDNNGDLTTGKSRQVHYYKVPKATTNCFVAEGPVAFWI</sequence>
<name>M8CJJ1_AEGTA</name>
<evidence type="ECO:0008006" key="2">
    <source>
        <dbReference type="Google" id="ProtNLM"/>
    </source>
</evidence>
<proteinExistence type="predicted"/>
<dbReference type="InterPro" id="IPR012871">
    <property type="entry name" value="DUF1668_ORYSA"/>
</dbReference>
<protein>
    <recommendedName>
        <fullName evidence="2">DUF1618 domain-containing protein</fullName>
    </recommendedName>
</protein>
<reference evidence="1" key="1">
    <citation type="submission" date="2015-06" db="UniProtKB">
        <authorList>
            <consortium name="EnsemblPlants"/>
        </authorList>
    </citation>
    <scope>IDENTIFICATION</scope>
</reference>
<dbReference type="EnsemblPlants" id="EMT27492">
    <property type="protein sequence ID" value="EMT27492"/>
    <property type="gene ID" value="F775_04317"/>
</dbReference>